<evidence type="ECO:0000313" key="2">
    <source>
        <dbReference type="EMBL" id="CAL5970933.1"/>
    </source>
</evidence>
<dbReference type="Proteomes" id="UP001642409">
    <property type="component" value="Unassembled WGS sequence"/>
</dbReference>
<keyword evidence="1" id="KW-0812">Transmembrane</keyword>
<keyword evidence="1" id="KW-0472">Membrane</keyword>
<comment type="caution">
    <text evidence="2">The sequence shown here is derived from an EMBL/GenBank/DDBJ whole genome shotgun (WGS) entry which is preliminary data.</text>
</comment>
<dbReference type="Gene3D" id="3.80.10.10">
    <property type="entry name" value="Ribonuclease Inhibitor"/>
    <property type="match status" value="1"/>
</dbReference>
<evidence type="ECO:0000256" key="1">
    <source>
        <dbReference type="SAM" id="Phobius"/>
    </source>
</evidence>
<feature type="transmembrane region" description="Helical" evidence="1">
    <location>
        <begin position="214"/>
        <end position="236"/>
    </location>
</feature>
<reference evidence="2 3" key="1">
    <citation type="submission" date="2024-07" db="EMBL/GenBank/DDBJ databases">
        <authorList>
            <person name="Akdeniz Z."/>
        </authorList>
    </citation>
    <scope>NUCLEOTIDE SEQUENCE [LARGE SCALE GENOMIC DNA]</scope>
</reference>
<dbReference type="InterPro" id="IPR032675">
    <property type="entry name" value="LRR_dom_sf"/>
</dbReference>
<dbReference type="EMBL" id="CAXDID020000002">
    <property type="protein sequence ID" value="CAL5970933.1"/>
    <property type="molecule type" value="Genomic_DNA"/>
</dbReference>
<protein>
    <submittedName>
        <fullName evidence="2">Leucine-rich_repeat domain superfamily</fullName>
    </submittedName>
</protein>
<dbReference type="SUPFAM" id="SSF52058">
    <property type="entry name" value="L domain-like"/>
    <property type="match status" value="1"/>
</dbReference>
<accession>A0ABP1GI43</accession>
<organism evidence="2 3">
    <name type="scientific">Hexamita inflata</name>
    <dbReference type="NCBI Taxonomy" id="28002"/>
    <lineage>
        <taxon>Eukaryota</taxon>
        <taxon>Metamonada</taxon>
        <taxon>Diplomonadida</taxon>
        <taxon>Hexamitidae</taxon>
        <taxon>Hexamitinae</taxon>
        <taxon>Hexamita</taxon>
    </lineage>
</organism>
<proteinExistence type="predicted"/>
<sequence>MKIRSLNIISYIQESNNALKNVTLPQTVIFLNVSNNVLKSLKCIENLFLTHLYANGNLICSLEPLYSQNALQALELNQNQLFTSEELFFVQDKPHLKHLSVERNPMITDKLFTQRLHVIINQITQYLFSGFSKPNQQVIIRENRRLSKITQFFTQQFTYVILRQLNVYFATNILKINLPMYHPKHYVYTGHLFLLIALSWCQECHTLELEEVTFIFYNIASILIVIFHSLTIFYLARSCCQLQHLVVESYVISLTRLQVKNSFVFVIFYTFLYDYEIPSL</sequence>
<evidence type="ECO:0000313" key="3">
    <source>
        <dbReference type="Proteomes" id="UP001642409"/>
    </source>
</evidence>
<keyword evidence="1" id="KW-1133">Transmembrane helix</keyword>
<gene>
    <name evidence="2" type="ORF">HINF_LOCUS873</name>
</gene>
<name>A0ABP1GI43_9EUKA</name>
<keyword evidence="3" id="KW-1185">Reference proteome</keyword>